<organism evidence="2 3">
    <name type="scientific">Martelella alba</name>
    <dbReference type="NCBI Taxonomy" id="2590451"/>
    <lineage>
        <taxon>Bacteria</taxon>
        <taxon>Pseudomonadati</taxon>
        <taxon>Pseudomonadota</taxon>
        <taxon>Alphaproteobacteria</taxon>
        <taxon>Hyphomicrobiales</taxon>
        <taxon>Aurantimonadaceae</taxon>
        <taxon>Martelella</taxon>
    </lineage>
</organism>
<dbReference type="InterPro" id="IPR036514">
    <property type="entry name" value="SGNH_hydro_sf"/>
</dbReference>
<comment type="caution">
    <text evidence="2">The sequence shown here is derived from an EMBL/GenBank/DDBJ whole genome shotgun (WGS) entry which is preliminary data.</text>
</comment>
<name>A0A506UJ82_9HYPH</name>
<dbReference type="GO" id="GO:0016788">
    <property type="term" value="F:hydrolase activity, acting on ester bonds"/>
    <property type="evidence" value="ECO:0007669"/>
    <property type="project" value="UniProtKB-ARBA"/>
</dbReference>
<keyword evidence="3" id="KW-1185">Reference proteome</keyword>
<dbReference type="AlphaFoldDB" id="A0A506UJ82"/>
<sequence length="262" mass="30185">MKIIFSFIALFYIFFPGVILAQTQLDIKAFSESCDEISLSIVSSPTPPQYASSLKIWNDKRPTKFNDADILIIGDSIFEAWNENLAEEILGKSVVNLSVGWDRIQNVLWRLDDFDRNLVNPSTIALLIGTNNFNDKSTETCAISAGIKFLVAKIHSYWPSASIFLFSIPPRGAEYFDFEEDRQEINKSLEDWSNKQKSIHWVQIDDMGISCNQRAEPKTENRPACFVSRSCYFYKNDNLHFQPIAYEYFSKLLKINIEKFEN</sequence>
<gene>
    <name evidence="2" type="ORF">FJU08_01820</name>
</gene>
<dbReference type="Pfam" id="PF13472">
    <property type="entry name" value="Lipase_GDSL_2"/>
    <property type="match status" value="1"/>
</dbReference>
<dbReference type="EMBL" id="VHLG01000001">
    <property type="protein sequence ID" value="TPW33323.1"/>
    <property type="molecule type" value="Genomic_DNA"/>
</dbReference>
<evidence type="ECO:0000259" key="1">
    <source>
        <dbReference type="Pfam" id="PF13472"/>
    </source>
</evidence>
<feature type="domain" description="SGNH hydrolase-type esterase" evidence="1">
    <location>
        <begin position="76"/>
        <end position="206"/>
    </location>
</feature>
<evidence type="ECO:0000313" key="3">
    <source>
        <dbReference type="Proteomes" id="UP000318801"/>
    </source>
</evidence>
<dbReference type="RefSeq" id="WP_181409716.1">
    <property type="nucleotide sequence ID" value="NZ_VHLG01000001.1"/>
</dbReference>
<evidence type="ECO:0000313" key="2">
    <source>
        <dbReference type="EMBL" id="TPW33323.1"/>
    </source>
</evidence>
<reference evidence="2 3" key="1">
    <citation type="submission" date="2019-06" db="EMBL/GenBank/DDBJ databases">
        <authorList>
            <person name="Li M."/>
        </authorList>
    </citation>
    <scope>NUCLEOTIDE SEQUENCE [LARGE SCALE GENOMIC DNA]</scope>
    <source>
        <strain evidence="2 3">BGMRC2036</strain>
    </source>
</reference>
<proteinExistence type="predicted"/>
<dbReference type="InterPro" id="IPR013830">
    <property type="entry name" value="SGNH_hydro"/>
</dbReference>
<protein>
    <recommendedName>
        <fullName evidence="1">SGNH hydrolase-type esterase domain-containing protein</fullName>
    </recommendedName>
</protein>
<dbReference type="SUPFAM" id="SSF52266">
    <property type="entry name" value="SGNH hydrolase"/>
    <property type="match status" value="1"/>
</dbReference>
<accession>A0A506UJ82</accession>
<dbReference type="Gene3D" id="3.40.50.1110">
    <property type="entry name" value="SGNH hydrolase"/>
    <property type="match status" value="1"/>
</dbReference>
<dbReference type="Proteomes" id="UP000318801">
    <property type="component" value="Unassembled WGS sequence"/>
</dbReference>